<dbReference type="GO" id="GO:0009298">
    <property type="term" value="P:GDP-mannose biosynthetic process"/>
    <property type="evidence" value="ECO:0007669"/>
    <property type="project" value="TreeGrafter"/>
</dbReference>
<protein>
    <recommendedName>
        <fullName evidence="5">Mannose-1-phosphate guanylyltransferase</fullName>
    </recommendedName>
</protein>
<name>A0A955I626_9BACT</name>
<reference evidence="3" key="2">
    <citation type="journal article" date="2021" name="Microbiome">
        <title>Successional dynamics and alternative stable states in a saline activated sludge microbial community over 9 years.</title>
        <authorList>
            <person name="Wang Y."/>
            <person name="Ye J."/>
            <person name="Ju F."/>
            <person name="Liu L."/>
            <person name="Boyd J.A."/>
            <person name="Deng Y."/>
            <person name="Parks D.H."/>
            <person name="Jiang X."/>
            <person name="Yin X."/>
            <person name="Woodcroft B.J."/>
            <person name="Tyson G.W."/>
            <person name="Hugenholtz P."/>
            <person name="Polz M.F."/>
            <person name="Zhang T."/>
        </authorList>
    </citation>
    <scope>NUCLEOTIDE SEQUENCE</scope>
    <source>
        <strain evidence="3">HKST-UBA12</strain>
    </source>
</reference>
<accession>A0A955I626</accession>
<dbReference type="GO" id="GO:0004475">
    <property type="term" value="F:mannose-1-phosphate guanylyltransferase (GTP) activity"/>
    <property type="evidence" value="ECO:0007669"/>
    <property type="project" value="TreeGrafter"/>
</dbReference>
<dbReference type="EMBL" id="JAGQLI010000125">
    <property type="protein sequence ID" value="MCA9379267.1"/>
    <property type="molecule type" value="Genomic_DNA"/>
</dbReference>
<evidence type="ECO:0000259" key="1">
    <source>
        <dbReference type="Pfam" id="PF00483"/>
    </source>
</evidence>
<sequence>MKFIVMAGGLGTKLWPMSRDSRPKQFQPILQGKTLLQANIDALLTKYSPQDIFIATNESYLPLIKEQVPMIPEENFIVEPSIRRDTGPASGYALLKVSAKYPTEPIMFYVQPVVVREPTEKYIEMIEGIESLLLRDRKLVSGGQKPDYPDVGSDYLQLGDTVESINGLEVHDVEKFVHRLGDFAKTRELLQNHVISTHCNHYSWFPNLALQAYQKYKPEWYELLMKIKDSFGREDERELTEKYYAEMQPGRIEEVTVNVFNNGEGQIVILPFKWTHISTWDDIYHFSEKDELGNHLEGDVVTLETGNTIVKSANGKLTAVVGLDDVVVVNTDDVVLVCRRDKSGDVKKILEQLKQEKKEQYL</sequence>
<comment type="caution">
    <text evidence="3">The sequence shown here is derived from an EMBL/GenBank/DDBJ whole genome shotgun (WGS) entry which is preliminary data.</text>
</comment>
<dbReference type="SUPFAM" id="SSF53448">
    <property type="entry name" value="Nucleotide-diphospho-sugar transferases"/>
    <property type="match status" value="1"/>
</dbReference>
<feature type="domain" description="MannoseP isomerase/GMP-like beta-helix" evidence="2">
    <location>
        <begin position="298"/>
        <end position="353"/>
    </location>
</feature>
<dbReference type="InterPro" id="IPR051161">
    <property type="entry name" value="Mannose-6P_isomerase_type2"/>
</dbReference>
<dbReference type="Pfam" id="PF00483">
    <property type="entry name" value="NTP_transferase"/>
    <property type="match status" value="1"/>
</dbReference>
<dbReference type="Proteomes" id="UP000760819">
    <property type="component" value="Unassembled WGS sequence"/>
</dbReference>
<evidence type="ECO:0000259" key="2">
    <source>
        <dbReference type="Pfam" id="PF22640"/>
    </source>
</evidence>
<gene>
    <name evidence="3" type="ORF">KC640_02460</name>
</gene>
<dbReference type="SUPFAM" id="SSF159283">
    <property type="entry name" value="Guanosine diphospho-D-mannose pyrophosphorylase/mannose-6-phosphate isomerase linker domain"/>
    <property type="match status" value="1"/>
</dbReference>
<dbReference type="PANTHER" id="PTHR46390:SF1">
    <property type="entry name" value="MANNOSE-1-PHOSPHATE GUANYLYLTRANSFERASE"/>
    <property type="match status" value="1"/>
</dbReference>
<dbReference type="PANTHER" id="PTHR46390">
    <property type="entry name" value="MANNOSE-1-PHOSPHATE GUANYLYLTRANSFERASE"/>
    <property type="match status" value="1"/>
</dbReference>
<feature type="domain" description="Nucleotidyl transferase" evidence="1">
    <location>
        <begin position="4"/>
        <end position="93"/>
    </location>
</feature>
<dbReference type="InterPro" id="IPR054566">
    <property type="entry name" value="ManC/GMP-like_b-helix"/>
</dbReference>
<dbReference type="InterPro" id="IPR005835">
    <property type="entry name" value="NTP_transferase_dom"/>
</dbReference>
<proteinExistence type="predicted"/>
<dbReference type="Gene3D" id="3.90.550.10">
    <property type="entry name" value="Spore Coat Polysaccharide Biosynthesis Protein SpsA, Chain A"/>
    <property type="match status" value="1"/>
</dbReference>
<dbReference type="AlphaFoldDB" id="A0A955I626"/>
<reference evidence="3" key="1">
    <citation type="submission" date="2020-04" db="EMBL/GenBank/DDBJ databases">
        <authorList>
            <person name="Zhang T."/>
        </authorList>
    </citation>
    <scope>NUCLEOTIDE SEQUENCE</scope>
    <source>
        <strain evidence="3">HKST-UBA12</strain>
    </source>
</reference>
<organism evidence="3 4">
    <name type="scientific">Candidatus Dojkabacteria bacterium</name>
    <dbReference type="NCBI Taxonomy" id="2099670"/>
    <lineage>
        <taxon>Bacteria</taxon>
        <taxon>Candidatus Dojkabacteria</taxon>
    </lineage>
</organism>
<evidence type="ECO:0000313" key="4">
    <source>
        <dbReference type="Proteomes" id="UP000760819"/>
    </source>
</evidence>
<dbReference type="InterPro" id="IPR029044">
    <property type="entry name" value="Nucleotide-diphossugar_trans"/>
</dbReference>
<evidence type="ECO:0008006" key="5">
    <source>
        <dbReference type="Google" id="ProtNLM"/>
    </source>
</evidence>
<evidence type="ECO:0000313" key="3">
    <source>
        <dbReference type="EMBL" id="MCA9379267.1"/>
    </source>
</evidence>
<dbReference type="Pfam" id="PF22640">
    <property type="entry name" value="ManC_GMP_beta-helix"/>
    <property type="match status" value="1"/>
</dbReference>